<comment type="caution">
    <text evidence="2">The sequence shown here is derived from an EMBL/GenBank/DDBJ whole genome shotgun (WGS) entry which is preliminary data.</text>
</comment>
<accession>A0A4R1F8E9</accession>
<dbReference type="OrthoDB" id="3174560at2"/>
<dbReference type="AlphaFoldDB" id="A0A4R1F8E9"/>
<evidence type="ECO:0000313" key="3">
    <source>
        <dbReference type="Proteomes" id="UP000294887"/>
    </source>
</evidence>
<sequence length="168" mass="18935">MNTHTINHNALTHLIEAGAVAKAKANAEGDTWTLTITAGETDKIVMAKNSGKARVWRKLDTLAKYLLDIGLGNFEINLSDYDPTKKSLRRPDSANTLKKTHEAHKSFQKQKEDKLVETTSRLSPSLAIKTQTPTPEFTNNTDRAIQTAKERWEERRAKILQKEDPRAK</sequence>
<organism evidence="2 3">
    <name type="scientific">Cocleimonas flava</name>
    <dbReference type="NCBI Taxonomy" id="634765"/>
    <lineage>
        <taxon>Bacteria</taxon>
        <taxon>Pseudomonadati</taxon>
        <taxon>Pseudomonadota</taxon>
        <taxon>Gammaproteobacteria</taxon>
        <taxon>Thiotrichales</taxon>
        <taxon>Thiotrichaceae</taxon>
        <taxon>Cocleimonas</taxon>
    </lineage>
</organism>
<protein>
    <submittedName>
        <fullName evidence="2">Uncharacterized protein</fullName>
    </submittedName>
</protein>
<dbReference type="EMBL" id="SMFQ01000002">
    <property type="protein sequence ID" value="TCJ88994.1"/>
    <property type="molecule type" value="Genomic_DNA"/>
</dbReference>
<keyword evidence="3" id="KW-1185">Reference proteome</keyword>
<feature type="compositionally biased region" description="Basic and acidic residues" evidence="1">
    <location>
        <begin position="99"/>
        <end position="116"/>
    </location>
</feature>
<gene>
    <name evidence="2" type="ORF">EV695_0855</name>
</gene>
<dbReference type="RefSeq" id="WP_131904655.1">
    <property type="nucleotide sequence ID" value="NZ_BAAAFU010000008.1"/>
</dbReference>
<reference evidence="2 3" key="1">
    <citation type="submission" date="2019-03" db="EMBL/GenBank/DDBJ databases">
        <title>Genomic Encyclopedia of Type Strains, Phase IV (KMG-IV): sequencing the most valuable type-strain genomes for metagenomic binning, comparative biology and taxonomic classification.</title>
        <authorList>
            <person name="Goeker M."/>
        </authorList>
    </citation>
    <scope>NUCLEOTIDE SEQUENCE [LARGE SCALE GENOMIC DNA]</scope>
    <source>
        <strain evidence="2 3">DSM 24830</strain>
    </source>
</reference>
<evidence type="ECO:0000313" key="2">
    <source>
        <dbReference type="EMBL" id="TCJ88994.1"/>
    </source>
</evidence>
<feature type="region of interest" description="Disordered" evidence="1">
    <location>
        <begin position="84"/>
        <end position="141"/>
    </location>
</feature>
<name>A0A4R1F8E9_9GAMM</name>
<feature type="compositionally biased region" description="Polar residues" evidence="1">
    <location>
        <begin position="117"/>
        <end position="141"/>
    </location>
</feature>
<evidence type="ECO:0000256" key="1">
    <source>
        <dbReference type="SAM" id="MobiDB-lite"/>
    </source>
</evidence>
<dbReference type="Proteomes" id="UP000294887">
    <property type="component" value="Unassembled WGS sequence"/>
</dbReference>
<proteinExistence type="predicted"/>